<evidence type="ECO:0000256" key="1">
    <source>
        <dbReference type="ARBA" id="ARBA00001974"/>
    </source>
</evidence>
<evidence type="ECO:0000313" key="7">
    <source>
        <dbReference type="Proteomes" id="UP000295122"/>
    </source>
</evidence>
<dbReference type="InterPro" id="IPR006094">
    <property type="entry name" value="Oxid_FAD_bind_N"/>
</dbReference>
<gene>
    <name evidence="6" type="ORF">EV668_2056</name>
</gene>
<protein>
    <submittedName>
        <fullName evidence="6">FAD/FMN-containing dehydrogenase</fullName>
    </submittedName>
</protein>
<feature type="domain" description="FAD-binding PCMH-type" evidence="5">
    <location>
        <begin position="38"/>
        <end position="219"/>
    </location>
</feature>
<dbReference type="GO" id="GO:0071949">
    <property type="term" value="F:FAD binding"/>
    <property type="evidence" value="ECO:0007669"/>
    <property type="project" value="InterPro"/>
</dbReference>
<accession>A0A4R7CD64</accession>
<dbReference type="Gene3D" id="3.30.70.2190">
    <property type="match status" value="1"/>
</dbReference>
<comment type="similarity">
    <text evidence="2">Belongs to the FAD-binding oxidoreductase/transferase type 4 family.</text>
</comment>
<dbReference type="RefSeq" id="WP_133769627.1">
    <property type="nucleotide sequence ID" value="NZ_SNZR01000011.1"/>
</dbReference>
<comment type="caution">
    <text evidence="6">The sequence shown here is derived from an EMBL/GenBank/DDBJ whole genome shotgun (WGS) entry which is preliminary data.</text>
</comment>
<dbReference type="InterPro" id="IPR051264">
    <property type="entry name" value="FAD-oxidored/transferase_4"/>
</dbReference>
<evidence type="ECO:0000256" key="2">
    <source>
        <dbReference type="ARBA" id="ARBA00008000"/>
    </source>
</evidence>
<dbReference type="Pfam" id="PF02913">
    <property type="entry name" value="FAD-oxidase_C"/>
    <property type="match status" value="1"/>
</dbReference>
<dbReference type="InterPro" id="IPR016169">
    <property type="entry name" value="FAD-bd_PCMH_sub2"/>
</dbReference>
<keyword evidence="4" id="KW-0274">FAD</keyword>
<dbReference type="PANTHER" id="PTHR43716">
    <property type="entry name" value="D-2-HYDROXYGLUTARATE DEHYDROGENASE, MITOCHONDRIAL"/>
    <property type="match status" value="1"/>
</dbReference>
<dbReference type="Gene3D" id="3.30.465.10">
    <property type="match status" value="1"/>
</dbReference>
<dbReference type="InterPro" id="IPR016167">
    <property type="entry name" value="FAD-bd_PCMH_sub1"/>
</dbReference>
<dbReference type="InterPro" id="IPR036318">
    <property type="entry name" value="FAD-bd_PCMH-like_sf"/>
</dbReference>
<dbReference type="InterPro" id="IPR016164">
    <property type="entry name" value="FAD-linked_Oxase-like_C"/>
</dbReference>
<organism evidence="6 7">
    <name type="scientific">Enterovirga rhinocerotis</name>
    <dbReference type="NCBI Taxonomy" id="1339210"/>
    <lineage>
        <taxon>Bacteria</taxon>
        <taxon>Pseudomonadati</taxon>
        <taxon>Pseudomonadota</taxon>
        <taxon>Alphaproteobacteria</taxon>
        <taxon>Hyphomicrobiales</taxon>
        <taxon>Methylobacteriaceae</taxon>
        <taxon>Enterovirga</taxon>
    </lineage>
</organism>
<dbReference type="EMBL" id="SNZR01000011">
    <property type="protein sequence ID" value="TDR94767.1"/>
    <property type="molecule type" value="Genomic_DNA"/>
</dbReference>
<dbReference type="PANTHER" id="PTHR43716:SF2">
    <property type="entry name" value="BLL6224 PROTEIN"/>
    <property type="match status" value="1"/>
</dbReference>
<evidence type="ECO:0000256" key="3">
    <source>
        <dbReference type="ARBA" id="ARBA00022630"/>
    </source>
</evidence>
<dbReference type="GO" id="GO:0003824">
    <property type="term" value="F:catalytic activity"/>
    <property type="evidence" value="ECO:0007669"/>
    <property type="project" value="InterPro"/>
</dbReference>
<dbReference type="PROSITE" id="PS51387">
    <property type="entry name" value="FAD_PCMH"/>
    <property type="match status" value="1"/>
</dbReference>
<evidence type="ECO:0000259" key="5">
    <source>
        <dbReference type="PROSITE" id="PS51387"/>
    </source>
</evidence>
<keyword evidence="3" id="KW-0285">Flavoprotein</keyword>
<dbReference type="FunFam" id="1.10.45.10:FF:000001">
    <property type="entry name" value="D-lactate dehydrogenase mitochondrial"/>
    <property type="match status" value="1"/>
</dbReference>
<sequence>MTEPSDFAEAAAALIGPKYVRTDPAETEPFRKDWRGRYAGEALAVVFPGTPDEVAAMLRLCAERGLPVVPQGGNTGLVGGAIPSKDGRAVLINVSRMDRIRETDIANNSVTVEAGCILANLREHADRHDRLFPMLLGSVGSCEVGGLVSTNAGGTGVLRYGNMRDLVLGLEVVLPDGRIWNGLRGLRKDNSGYDLKQLFIGAEGTLGIVTAAVLKLFPKPLVSATAMVSLGSVEKAVSLLELMQNRIGNRIEAFELVSKSQLEIVERHMPALRSPMPLAEPFYALVEIADNAADWNPEEAFAAALEAALEQELIGDAVVATDIAKAERIWALRHNISESNKQEGFTISNDTSVPISQLPAYVERVTEALKREVRDATICHAGHMGDGNLHVIAILSRATYRTPEECEAGAAIVNAIVHEEAVKLNGSISAEHGIGLMHVGRLKKYKPPLDIELMQRLRAAFDPTGMMNPGKIV</sequence>
<dbReference type="InterPro" id="IPR016166">
    <property type="entry name" value="FAD-bd_PCMH"/>
</dbReference>
<dbReference type="SUPFAM" id="SSF56176">
    <property type="entry name" value="FAD-binding/transporter-associated domain-like"/>
    <property type="match status" value="1"/>
</dbReference>
<proteinExistence type="inferred from homology"/>
<dbReference type="Proteomes" id="UP000295122">
    <property type="component" value="Unassembled WGS sequence"/>
</dbReference>
<dbReference type="SUPFAM" id="SSF55103">
    <property type="entry name" value="FAD-linked oxidases, C-terminal domain"/>
    <property type="match status" value="1"/>
</dbReference>
<dbReference type="OrthoDB" id="9809290at2"/>
<dbReference type="Gene3D" id="3.30.70.2740">
    <property type="match status" value="1"/>
</dbReference>
<reference evidence="6 7" key="1">
    <citation type="submission" date="2019-03" db="EMBL/GenBank/DDBJ databases">
        <title>Genomic Encyclopedia of Type Strains, Phase IV (KMG-IV): sequencing the most valuable type-strain genomes for metagenomic binning, comparative biology and taxonomic classification.</title>
        <authorList>
            <person name="Goeker M."/>
        </authorList>
    </citation>
    <scope>NUCLEOTIDE SEQUENCE [LARGE SCALE GENOMIC DNA]</scope>
    <source>
        <strain evidence="6 7">DSM 25903</strain>
    </source>
</reference>
<dbReference type="Gene3D" id="3.30.43.10">
    <property type="entry name" value="Uridine Diphospho-n-acetylenolpyruvylglucosamine Reductase, domain 2"/>
    <property type="match status" value="1"/>
</dbReference>
<dbReference type="Gene3D" id="1.10.45.10">
    <property type="entry name" value="Vanillyl-alcohol Oxidase, Chain A, domain 4"/>
    <property type="match status" value="1"/>
</dbReference>
<dbReference type="AlphaFoldDB" id="A0A4R7CD64"/>
<dbReference type="GO" id="GO:0022904">
    <property type="term" value="P:respiratory electron transport chain"/>
    <property type="evidence" value="ECO:0007669"/>
    <property type="project" value="TreeGrafter"/>
</dbReference>
<dbReference type="InterPro" id="IPR016171">
    <property type="entry name" value="Vanillyl_alc_oxidase_C-sub2"/>
</dbReference>
<dbReference type="InterPro" id="IPR004113">
    <property type="entry name" value="FAD-bd_oxidored_4_C"/>
</dbReference>
<keyword evidence="7" id="KW-1185">Reference proteome</keyword>
<name>A0A4R7CD64_9HYPH</name>
<dbReference type="Pfam" id="PF01565">
    <property type="entry name" value="FAD_binding_4"/>
    <property type="match status" value="1"/>
</dbReference>
<evidence type="ECO:0000313" key="6">
    <source>
        <dbReference type="EMBL" id="TDR94767.1"/>
    </source>
</evidence>
<evidence type="ECO:0000256" key="4">
    <source>
        <dbReference type="ARBA" id="ARBA00022827"/>
    </source>
</evidence>
<comment type="cofactor">
    <cofactor evidence="1">
        <name>FAD</name>
        <dbReference type="ChEBI" id="CHEBI:57692"/>
    </cofactor>
</comment>